<evidence type="ECO:0000313" key="1">
    <source>
        <dbReference type="EMBL" id="MPM01859.1"/>
    </source>
</evidence>
<accession>A0A644WE52</accession>
<comment type="caution">
    <text evidence="1">The sequence shown here is derived from an EMBL/GenBank/DDBJ whole genome shotgun (WGS) entry which is preliminary data.</text>
</comment>
<sequence length="181" mass="19454">MGICRVGHIDHNLIDAVVVVVACRYIEIGMLVAEIGDKLTCRCRRAFAGVHLDFIHGRPDIIGFWIDKGKVDFPVVCLLIAQLGNGLLLPLAGRIHSRGLHILDVSACYGSGYSVSVIVAVSVEQPVLGAVCANLGGIHFRARSQKDGLAPEGLLARPLLMIFQILSACTEAQFIQDIRSG</sequence>
<gene>
    <name evidence="1" type="ORF">SDC9_48099</name>
</gene>
<name>A0A644WE52_9ZZZZ</name>
<organism evidence="1">
    <name type="scientific">bioreactor metagenome</name>
    <dbReference type="NCBI Taxonomy" id="1076179"/>
    <lineage>
        <taxon>unclassified sequences</taxon>
        <taxon>metagenomes</taxon>
        <taxon>ecological metagenomes</taxon>
    </lineage>
</organism>
<protein>
    <submittedName>
        <fullName evidence="1">Uncharacterized protein</fullName>
    </submittedName>
</protein>
<proteinExistence type="predicted"/>
<dbReference type="EMBL" id="VSSQ01000828">
    <property type="protein sequence ID" value="MPM01859.1"/>
    <property type="molecule type" value="Genomic_DNA"/>
</dbReference>
<dbReference type="AlphaFoldDB" id="A0A644WE52"/>
<reference evidence="1" key="1">
    <citation type="submission" date="2019-08" db="EMBL/GenBank/DDBJ databases">
        <authorList>
            <person name="Kucharzyk K."/>
            <person name="Murdoch R.W."/>
            <person name="Higgins S."/>
            <person name="Loffler F."/>
        </authorList>
    </citation>
    <scope>NUCLEOTIDE SEQUENCE</scope>
</reference>